<comment type="caution">
    <text evidence="3">The sequence shown here is derived from an EMBL/GenBank/DDBJ whole genome shotgun (WGS) entry which is preliminary data.</text>
</comment>
<dbReference type="SUPFAM" id="SSF52172">
    <property type="entry name" value="CheY-like"/>
    <property type="match status" value="1"/>
</dbReference>
<dbReference type="InterPro" id="IPR052893">
    <property type="entry name" value="TCS_response_regulator"/>
</dbReference>
<feature type="domain" description="Response regulatory" evidence="2">
    <location>
        <begin position="6"/>
        <end position="126"/>
    </location>
</feature>
<dbReference type="EMBL" id="JBHULS010000002">
    <property type="protein sequence ID" value="MFD2551145.1"/>
    <property type="molecule type" value="Genomic_DNA"/>
</dbReference>
<dbReference type="PROSITE" id="PS50110">
    <property type="entry name" value="RESPONSE_REGULATORY"/>
    <property type="match status" value="1"/>
</dbReference>
<evidence type="ECO:0000256" key="1">
    <source>
        <dbReference type="PROSITE-ProRule" id="PRU00169"/>
    </source>
</evidence>
<evidence type="ECO:0000259" key="2">
    <source>
        <dbReference type="PROSITE" id="PS50110"/>
    </source>
</evidence>
<accession>A0ABW5KS02</accession>
<dbReference type="CDD" id="cd17557">
    <property type="entry name" value="REC_Rcp-like"/>
    <property type="match status" value="1"/>
</dbReference>
<reference evidence="4" key="1">
    <citation type="journal article" date="2019" name="Int. J. Syst. Evol. Microbiol.">
        <title>The Global Catalogue of Microorganisms (GCM) 10K type strain sequencing project: providing services to taxonomists for standard genome sequencing and annotation.</title>
        <authorList>
            <consortium name="The Broad Institute Genomics Platform"/>
            <consortium name="The Broad Institute Genome Sequencing Center for Infectious Disease"/>
            <person name="Wu L."/>
            <person name="Ma J."/>
        </authorList>
    </citation>
    <scope>NUCLEOTIDE SEQUENCE [LARGE SCALE GENOMIC DNA]</scope>
    <source>
        <strain evidence="4">KCTC 42587</strain>
    </source>
</reference>
<proteinExistence type="predicted"/>
<keyword evidence="1" id="KW-0597">Phosphoprotein</keyword>
<sequence>MNKSLKVLLVEDDAIEIMKFRRVLEKLGLDHDITQCADGECALKFLKDAQVLPSIILLDLNMPRMDGLDFLKYLKDHSDYKYIPTVILTTSNNKKDMLRCYQLGIAGYILKPLKYEDYENRIAAFFQYWSLNQLVH</sequence>
<gene>
    <name evidence="3" type="ORF">ACFSQP_04890</name>
</gene>
<dbReference type="InterPro" id="IPR011006">
    <property type="entry name" value="CheY-like_superfamily"/>
</dbReference>
<dbReference type="Gene3D" id="3.40.50.2300">
    <property type="match status" value="1"/>
</dbReference>
<dbReference type="InterPro" id="IPR001789">
    <property type="entry name" value="Sig_transdc_resp-reg_receiver"/>
</dbReference>
<dbReference type="PANTHER" id="PTHR44520">
    <property type="entry name" value="RESPONSE REGULATOR RCP1-RELATED"/>
    <property type="match status" value="1"/>
</dbReference>
<protein>
    <submittedName>
        <fullName evidence="3">Response regulator</fullName>
    </submittedName>
</protein>
<evidence type="ECO:0000313" key="4">
    <source>
        <dbReference type="Proteomes" id="UP001597472"/>
    </source>
</evidence>
<keyword evidence="4" id="KW-1185">Reference proteome</keyword>
<organism evidence="3 4">
    <name type="scientific">Bizionia sediminis</name>
    <dbReference type="NCBI Taxonomy" id="1737064"/>
    <lineage>
        <taxon>Bacteria</taxon>
        <taxon>Pseudomonadati</taxon>
        <taxon>Bacteroidota</taxon>
        <taxon>Flavobacteriia</taxon>
        <taxon>Flavobacteriales</taxon>
        <taxon>Flavobacteriaceae</taxon>
        <taxon>Bizionia</taxon>
    </lineage>
</organism>
<dbReference type="Proteomes" id="UP001597472">
    <property type="component" value="Unassembled WGS sequence"/>
</dbReference>
<dbReference type="SMART" id="SM00448">
    <property type="entry name" value="REC"/>
    <property type="match status" value="1"/>
</dbReference>
<dbReference type="PANTHER" id="PTHR44520:SF2">
    <property type="entry name" value="RESPONSE REGULATOR RCP1"/>
    <property type="match status" value="1"/>
</dbReference>
<dbReference type="Pfam" id="PF00072">
    <property type="entry name" value="Response_reg"/>
    <property type="match status" value="1"/>
</dbReference>
<name>A0ABW5KS02_9FLAO</name>
<evidence type="ECO:0000313" key="3">
    <source>
        <dbReference type="EMBL" id="MFD2551145.1"/>
    </source>
</evidence>
<feature type="modified residue" description="4-aspartylphosphate" evidence="1">
    <location>
        <position position="59"/>
    </location>
</feature>
<dbReference type="RefSeq" id="WP_376892253.1">
    <property type="nucleotide sequence ID" value="NZ_JBHULS010000002.1"/>
</dbReference>